<dbReference type="Gene3D" id="2.160.10.10">
    <property type="entry name" value="Hexapeptide repeat proteins"/>
    <property type="match status" value="1"/>
</dbReference>
<dbReference type="Pfam" id="PF00132">
    <property type="entry name" value="Hexapep"/>
    <property type="match status" value="1"/>
</dbReference>
<sequence length="205" mass="20991">MAGLGALIASVGGRKPEVDPEALVAPTSVVVGEVTLRAGASVWYGAVLRGDCDSVTLGRDSNIQDNCTVHADPGFPAVVGDRVSVGHNAVLHGCVVEDDVLVGMGSTVLNGARIGAGSLIAAQALVPQGMQVPPGSLVAGVPARVKRELTREEREGIKANAAMYVELARTHRAGGLDREPGPEQDAREPQDAHGGRDAQGPERGA</sequence>
<dbReference type="PANTHER" id="PTHR13061:SF29">
    <property type="entry name" value="GAMMA CARBONIC ANHYDRASE-LIKE 1, MITOCHONDRIAL-RELATED"/>
    <property type="match status" value="1"/>
</dbReference>
<dbReference type="PANTHER" id="PTHR13061">
    <property type="entry name" value="DYNACTIN SUBUNIT P25"/>
    <property type="match status" value="1"/>
</dbReference>
<proteinExistence type="predicted"/>
<dbReference type="InterPro" id="IPR011004">
    <property type="entry name" value="Trimer_LpxA-like_sf"/>
</dbReference>
<organism evidence="2 3">
    <name type="scientific">Streptomyces armeniacus</name>
    <dbReference type="NCBI Taxonomy" id="83291"/>
    <lineage>
        <taxon>Bacteria</taxon>
        <taxon>Bacillati</taxon>
        <taxon>Actinomycetota</taxon>
        <taxon>Actinomycetes</taxon>
        <taxon>Kitasatosporales</taxon>
        <taxon>Streptomycetaceae</taxon>
        <taxon>Streptomyces</taxon>
    </lineage>
</organism>
<evidence type="ECO:0000313" key="3">
    <source>
        <dbReference type="Proteomes" id="UP000254425"/>
    </source>
</evidence>
<dbReference type="EMBL" id="CP031320">
    <property type="protein sequence ID" value="AXK33762.1"/>
    <property type="molecule type" value="Genomic_DNA"/>
</dbReference>
<protein>
    <submittedName>
        <fullName evidence="2">Gamma carbonic anhydrase family protein</fullName>
    </submittedName>
</protein>
<reference evidence="2 3" key="1">
    <citation type="submission" date="2018-07" db="EMBL/GenBank/DDBJ databases">
        <title>Draft genome of the type strain Streptomyces armeniacus ATCC 15676.</title>
        <authorList>
            <person name="Labana P."/>
            <person name="Gosse J.T."/>
            <person name="Boddy C.N."/>
        </authorList>
    </citation>
    <scope>NUCLEOTIDE SEQUENCE [LARGE SCALE GENOMIC DNA]</scope>
    <source>
        <strain evidence="2 3">ATCC 15676</strain>
    </source>
</reference>
<accession>A0A345XQ46</accession>
<dbReference type="CDD" id="cd04645">
    <property type="entry name" value="LbH_gamma_CA_like"/>
    <property type="match status" value="1"/>
</dbReference>
<dbReference type="InterPro" id="IPR001451">
    <property type="entry name" value="Hexapep"/>
</dbReference>
<feature type="compositionally biased region" description="Basic and acidic residues" evidence="1">
    <location>
        <begin position="174"/>
        <end position="205"/>
    </location>
</feature>
<name>A0A345XQ46_9ACTN</name>
<dbReference type="InterPro" id="IPR047324">
    <property type="entry name" value="LbH_gamma_CA-like"/>
</dbReference>
<dbReference type="InterPro" id="IPR050484">
    <property type="entry name" value="Transf_Hexapept/Carb_Anhydrase"/>
</dbReference>
<evidence type="ECO:0000256" key="1">
    <source>
        <dbReference type="SAM" id="MobiDB-lite"/>
    </source>
</evidence>
<gene>
    <name evidence="2" type="ORF">DVA86_14965</name>
</gene>
<evidence type="ECO:0000313" key="2">
    <source>
        <dbReference type="EMBL" id="AXK33762.1"/>
    </source>
</evidence>
<dbReference type="AlphaFoldDB" id="A0A345XQ46"/>
<feature type="region of interest" description="Disordered" evidence="1">
    <location>
        <begin position="170"/>
        <end position="205"/>
    </location>
</feature>
<keyword evidence="3" id="KW-1185">Reference proteome</keyword>
<dbReference type="Proteomes" id="UP000254425">
    <property type="component" value="Chromosome"/>
</dbReference>
<dbReference type="RefSeq" id="WP_208884705.1">
    <property type="nucleotide sequence ID" value="NZ_CP031320.1"/>
</dbReference>
<dbReference type="KEGG" id="sarm:DVA86_14965"/>
<dbReference type="SUPFAM" id="SSF51161">
    <property type="entry name" value="Trimeric LpxA-like enzymes"/>
    <property type="match status" value="1"/>
</dbReference>